<dbReference type="InterPro" id="IPR015590">
    <property type="entry name" value="Aldehyde_DH_dom"/>
</dbReference>
<dbReference type="CDD" id="cd07087">
    <property type="entry name" value="ALDH_F3-13-14_CALDH-like"/>
    <property type="match status" value="1"/>
</dbReference>
<comment type="caution">
    <text evidence="7">The sequence shown here is derived from an EMBL/GenBank/DDBJ whole genome shotgun (WGS) entry which is preliminary data.</text>
</comment>
<evidence type="ECO:0000256" key="3">
    <source>
        <dbReference type="PIRNR" id="PIRNR036492"/>
    </source>
</evidence>
<gene>
    <name evidence="7" type="primary">Necator_chrV.g17732</name>
    <name evidence="7" type="ORF">RB195_012942</name>
</gene>
<dbReference type="Gene3D" id="3.40.309.10">
    <property type="entry name" value="Aldehyde Dehydrogenase, Chain A, domain 2"/>
    <property type="match status" value="1"/>
</dbReference>
<dbReference type="InterPro" id="IPR016162">
    <property type="entry name" value="Ald_DH_N"/>
</dbReference>
<feature type="domain" description="Aldehyde dehydrogenase" evidence="6">
    <location>
        <begin position="57"/>
        <end position="484"/>
    </location>
</feature>
<dbReference type="InterPro" id="IPR012394">
    <property type="entry name" value="Aldehyde_DH_NAD(P)"/>
</dbReference>
<evidence type="ECO:0000259" key="6">
    <source>
        <dbReference type="Pfam" id="PF00171"/>
    </source>
</evidence>
<evidence type="ECO:0000313" key="8">
    <source>
        <dbReference type="Proteomes" id="UP001303046"/>
    </source>
</evidence>
<keyword evidence="5" id="KW-1133">Transmembrane helix</keyword>
<dbReference type="PANTHER" id="PTHR43570:SF16">
    <property type="entry name" value="ALDEHYDE DEHYDROGENASE TYPE III, ISOFORM Q"/>
    <property type="match status" value="1"/>
</dbReference>
<dbReference type="EMBL" id="JAVFWL010000005">
    <property type="protein sequence ID" value="KAK6753659.1"/>
    <property type="molecule type" value="Genomic_DNA"/>
</dbReference>
<feature type="compositionally biased region" description="Polar residues" evidence="4">
    <location>
        <begin position="38"/>
        <end position="54"/>
    </location>
</feature>
<sequence length="551" mass="60964">MYLSLILAILSSFLAFVLICGSTISLFAMNTNSEVVGSTTSEELSRENSGSSGNKMGFSEVVSRQREFFRAGEPAKIENRKKQLLILRKLITENSDTLCEAVHQDLRRDPQTTYFLEIGNAIVEIDYMLDNLVEWSKPVTVKKTFANALDQPMIVKDPLGVVLIISPWNYPVSMILLPLIAAIAAGNTVIIKPSEVSSNTAATFEKLVPKYFSPEMVAVVNGGVSETTELLKERFDHILYTGCPPVAKIIMAAAAKHLTPVTLELGGKCPVIVEDDADIEISARRIAWGKWMNCGQTCLAPDYVLVSAAVKPRLVDAMRRYIGEFYGTDIKASKDYSRIINQRHFDRISSLLDSTAGTVLFQGGANDRNDLFIPPIILDVNKDDPFMSDEIFGPVLPVLTVKDLSEALDYINDGEKPLAAYIFTRNESKAKRLYTETSSGGVTINDVVMHITVDTLPFGGVGNSGMGRYRGKYGFDTFTHEKAVLKRGFFGEALQNARYPPITEAKLRTLARLTGTRRPFPSILSWITGIPVIVVSVVMGMFMQKYLRLLR</sequence>
<keyword evidence="8" id="KW-1185">Reference proteome</keyword>
<organism evidence="7 8">
    <name type="scientific">Necator americanus</name>
    <name type="common">Human hookworm</name>
    <dbReference type="NCBI Taxonomy" id="51031"/>
    <lineage>
        <taxon>Eukaryota</taxon>
        <taxon>Metazoa</taxon>
        <taxon>Ecdysozoa</taxon>
        <taxon>Nematoda</taxon>
        <taxon>Chromadorea</taxon>
        <taxon>Rhabditida</taxon>
        <taxon>Rhabditina</taxon>
        <taxon>Rhabditomorpha</taxon>
        <taxon>Strongyloidea</taxon>
        <taxon>Ancylostomatidae</taxon>
        <taxon>Bunostominae</taxon>
        <taxon>Necator</taxon>
    </lineage>
</organism>
<keyword evidence="2 3" id="KW-0560">Oxidoreductase</keyword>
<dbReference type="PIRSF" id="PIRSF036492">
    <property type="entry name" value="ALDH"/>
    <property type="match status" value="1"/>
</dbReference>
<protein>
    <recommendedName>
        <fullName evidence="3">Aldehyde dehydrogenase</fullName>
    </recommendedName>
</protein>
<proteinExistence type="inferred from homology"/>
<keyword evidence="5" id="KW-0812">Transmembrane</keyword>
<dbReference type="Gene3D" id="3.40.605.10">
    <property type="entry name" value="Aldehyde Dehydrogenase, Chain A, domain 1"/>
    <property type="match status" value="1"/>
</dbReference>
<evidence type="ECO:0000313" key="7">
    <source>
        <dbReference type="EMBL" id="KAK6753659.1"/>
    </source>
</evidence>
<evidence type="ECO:0000256" key="5">
    <source>
        <dbReference type="SAM" id="Phobius"/>
    </source>
</evidence>
<reference evidence="7 8" key="1">
    <citation type="submission" date="2023-08" db="EMBL/GenBank/DDBJ databases">
        <title>A Necator americanus chromosomal reference genome.</title>
        <authorList>
            <person name="Ilik V."/>
            <person name="Petrzelkova K.J."/>
            <person name="Pardy F."/>
            <person name="Fuh T."/>
            <person name="Niatou-Singa F.S."/>
            <person name="Gouil Q."/>
            <person name="Baker L."/>
            <person name="Ritchie M.E."/>
            <person name="Jex A.R."/>
            <person name="Gazzola D."/>
            <person name="Li H."/>
            <person name="Toshio Fujiwara R."/>
            <person name="Zhan B."/>
            <person name="Aroian R.V."/>
            <person name="Pafco B."/>
            <person name="Schwarz E.M."/>
        </authorList>
    </citation>
    <scope>NUCLEOTIDE SEQUENCE [LARGE SCALE GENOMIC DNA]</scope>
    <source>
        <strain evidence="7 8">Aroian</strain>
        <tissue evidence="7">Whole animal</tissue>
    </source>
</reference>
<dbReference type="InterPro" id="IPR016163">
    <property type="entry name" value="Ald_DH_C"/>
</dbReference>
<accession>A0ABR1DTA6</accession>
<keyword evidence="5" id="KW-0472">Membrane</keyword>
<feature type="region of interest" description="Disordered" evidence="4">
    <location>
        <begin position="38"/>
        <end position="57"/>
    </location>
</feature>
<dbReference type="Pfam" id="PF00171">
    <property type="entry name" value="Aldedh"/>
    <property type="match status" value="1"/>
</dbReference>
<name>A0ABR1DTA6_NECAM</name>
<dbReference type="Proteomes" id="UP001303046">
    <property type="component" value="Unassembled WGS sequence"/>
</dbReference>
<evidence type="ECO:0000256" key="1">
    <source>
        <dbReference type="ARBA" id="ARBA00009986"/>
    </source>
</evidence>
<comment type="similarity">
    <text evidence="1 3">Belongs to the aldehyde dehydrogenase family.</text>
</comment>
<feature type="transmembrane region" description="Helical" evidence="5">
    <location>
        <begin position="523"/>
        <end position="543"/>
    </location>
</feature>
<dbReference type="PANTHER" id="PTHR43570">
    <property type="entry name" value="ALDEHYDE DEHYDROGENASE"/>
    <property type="match status" value="1"/>
</dbReference>
<dbReference type="SUPFAM" id="SSF53720">
    <property type="entry name" value="ALDH-like"/>
    <property type="match status" value="1"/>
</dbReference>
<evidence type="ECO:0000256" key="4">
    <source>
        <dbReference type="SAM" id="MobiDB-lite"/>
    </source>
</evidence>
<dbReference type="InterPro" id="IPR016161">
    <property type="entry name" value="Ald_DH/histidinol_DH"/>
</dbReference>
<evidence type="ECO:0000256" key="2">
    <source>
        <dbReference type="ARBA" id="ARBA00023002"/>
    </source>
</evidence>